<name>A0A0L7RF01_9HYME</name>
<sequence length="56" mass="6631">MCPPLVPVSTKFTRKRVVPCMYLFLFGFSNNPWNDKIMGFSIWRVQIVEPTEDHEK</sequence>
<dbReference type="Proteomes" id="UP000053825">
    <property type="component" value="Unassembled WGS sequence"/>
</dbReference>
<dbReference type="AlphaFoldDB" id="A0A0L7RF01"/>
<evidence type="ECO:0000313" key="2">
    <source>
        <dbReference type="Proteomes" id="UP000053825"/>
    </source>
</evidence>
<gene>
    <name evidence="1" type="ORF">WH47_05505</name>
</gene>
<reference evidence="1 2" key="1">
    <citation type="submission" date="2015-07" db="EMBL/GenBank/DDBJ databases">
        <title>The genome of Habropoda laboriosa.</title>
        <authorList>
            <person name="Pan H."/>
            <person name="Kapheim K."/>
        </authorList>
    </citation>
    <scope>NUCLEOTIDE SEQUENCE [LARGE SCALE GENOMIC DNA]</scope>
    <source>
        <strain evidence="1">0110345459</strain>
    </source>
</reference>
<protein>
    <submittedName>
        <fullName evidence="1">Uncharacterized protein</fullName>
    </submittedName>
</protein>
<dbReference type="EMBL" id="KQ414606">
    <property type="protein sequence ID" value="KOC69562.1"/>
    <property type="molecule type" value="Genomic_DNA"/>
</dbReference>
<keyword evidence="2" id="KW-1185">Reference proteome</keyword>
<organism evidence="1 2">
    <name type="scientific">Habropoda laboriosa</name>
    <dbReference type="NCBI Taxonomy" id="597456"/>
    <lineage>
        <taxon>Eukaryota</taxon>
        <taxon>Metazoa</taxon>
        <taxon>Ecdysozoa</taxon>
        <taxon>Arthropoda</taxon>
        <taxon>Hexapoda</taxon>
        <taxon>Insecta</taxon>
        <taxon>Pterygota</taxon>
        <taxon>Neoptera</taxon>
        <taxon>Endopterygota</taxon>
        <taxon>Hymenoptera</taxon>
        <taxon>Apocrita</taxon>
        <taxon>Aculeata</taxon>
        <taxon>Apoidea</taxon>
        <taxon>Anthophila</taxon>
        <taxon>Apidae</taxon>
        <taxon>Habropoda</taxon>
    </lineage>
</organism>
<proteinExistence type="predicted"/>
<accession>A0A0L7RF01</accession>
<evidence type="ECO:0000313" key="1">
    <source>
        <dbReference type="EMBL" id="KOC69562.1"/>
    </source>
</evidence>